<dbReference type="SMART" id="SM00490">
    <property type="entry name" value="HELICc"/>
    <property type="match status" value="1"/>
</dbReference>
<dbReference type="Gene3D" id="1.20.120.850">
    <property type="entry name" value="SWI2/SNF2 ATPases, N-terminal domain"/>
    <property type="match status" value="1"/>
</dbReference>
<feature type="region of interest" description="Disordered" evidence="4">
    <location>
        <begin position="1"/>
        <end position="110"/>
    </location>
</feature>
<dbReference type="Pfam" id="PF00271">
    <property type="entry name" value="Helicase_C"/>
    <property type="match status" value="1"/>
</dbReference>
<evidence type="ECO:0000259" key="5">
    <source>
        <dbReference type="PROSITE" id="PS51192"/>
    </source>
</evidence>
<dbReference type="GeneID" id="43582312"/>
<dbReference type="CDD" id="cd18004">
    <property type="entry name" value="DEXHc_RAD54"/>
    <property type="match status" value="1"/>
</dbReference>
<evidence type="ECO:0000313" key="7">
    <source>
        <dbReference type="EMBL" id="VVT53281.1"/>
    </source>
</evidence>
<feature type="domain" description="Helicase ATP-binding" evidence="5">
    <location>
        <begin position="319"/>
        <end position="487"/>
    </location>
</feature>
<dbReference type="InterPro" id="IPR027417">
    <property type="entry name" value="P-loop_NTPase"/>
</dbReference>
<dbReference type="GO" id="GO:0015616">
    <property type="term" value="F:DNA translocase activity"/>
    <property type="evidence" value="ECO:0007669"/>
    <property type="project" value="TreeGrafter"/>
</dbReference>
<dbReference type="GO" id="GO:0016787">
    <property type="term" value="F:hydrolase activity"/>
    <property type="evidence" value="ECO:0007669"/>
    <property type="project" value="UniProtKB-KW"/>
</dbReference>
<evidence type="ECO:0000256" key="1">
    <source>
        <dbReference type="ARBA" id="ARBA00022741"/>
    </source>
</evidence>
<feature type="region of interest" description="Disordered" evidence="4">
    <location>
        <begin position="235"/>
        <end position="272"/>
    </location>
</feature>
<sequence>MYRRRAPTNSSSSSSASSLNAPFKPVISRPPSSSSATTNNNEPLKTLGSCAPPQQSSLKRNTPENVDTKSEINPSPAITRAPGLPIKRIKSETTLPGSSPAHRPVSSRVSIPITKPASSAQLSTSTLTASSDESTNQYFEVVWRKVTAKKNKTWDGDGLLTLAADGAVTLEGSNGRVLARSRVQGKLCVDHFLKVGHLEVEISAVVSPQNKDTLFLAKTVLPLVKTKVAPNTFHSPLANNTTHQSSLTRSGIVPRANQGNVHGMRHDPNDPNAHVLPRPTAAPPPGKSVIDVVIDPLLGKYLRPHQVTGVQFLYECVMGYRNFQGRGALLADEMGLGKTLMTITLIWTLLKQTPIEGNLPTIQRALIVCPVTLINNWKKEFRKWLGPMRIGVFVVDSKANIRTFVGSRVYQVVIVGYERLRSISPYLKKASIDLIVCDEGHRLKSANNKSAQAILSLPSQRRIILSGTPIQNDLGEFFTMVDFLNPGILGTYATFKKEFELPILKSRQPEALSKDIEKGRVRSEELSKLTRLFTLRRTADTLDKYLPPKTDAVIFCRPTTRQAELYKMLVESSSIKKCLGSNVAVDHLRAITMLKKLCNSPALLKDSDFGALNLPPTLPFSSGKLQFLLQFLRILYQTTEEKVVIVSGYTQTLDVIEDALNEEHFTQLRLDGSTSTNKRQPLVDKFNAANNKDAFVFLLSSKSGGTGLNLVGASRLFLFDTDWNPSVDLQAMARVHRDGQKRPVYVYRLLTTGAMDEKIFQRQITKQSLAESFMDGRHENEEIDKTKKNGPKTLRKSSAGVTMGTSSTNSFSLAELQDLFTFHEHTKCHTHDLLGCSCQSKLPKGDGTGNPLATRNMTYDEQMELSQHAKEAAEDSDSSACFLGGEKEEDDDTDDEQENKDRPSKRFGGWTTARDVVEGTAPVPEVVRERAKGKMKGLFEYRHIDVDAFLAQRQTRLESSGSSSIGSSSGSSKSVEENERDKEEKEEEGEEEVAEDDENIDDEIYIGDAILAQVITAEKRGRMAVSYIFTKNSKNIET</sequence>
<dbReference type="AlphaFoldDB" id="A0A5E8BQI5"/>
<dbReference type="GO" id="GO:0005634">
    <property type="term" value="C:nucleus"/>
    <property type="evidence" value="ECO:0007669"/>
    <property type="project" value="TreeGrafter"/>
</dbReference>
<accession>A0A5E8BQI5</accession>
<feature type="region of interest" description="Disordered" evidence="4">
    <location>
        <begin position="863"/>
        <end position="913"/>
    </location>
</feature>
<dbReference type="PROSITE" id="PS51192">
    <property type="entry name" value="HELICASE_ATP_BIND_1"/>
    <property type="match status" value="1"/>
</dbReference>
<feature type="compositionally biased region" description="Polar residues" evidence="4">
    <location>
        <begin position="235"/>
        <end position="249"/>
    </location>
</feature>
<dbReference type="InterPro" id="IPR014001">
    <property type="entry name" value="Helicase_ATP-bd"/>
</dbReference>
<dbReference type="GO" id="GO:0007131">
    <property type="term" value="P:reciprocal meiotic recombination"/>
    <property type="evidence" value="ECO:0007669"/>
    <property type="project" value="TreeGrafter"/>
</dbReference>
<dbReference type="FunFam" id="3.40.50.10810:FF:000020">
    <property type="entry name" value="DNA repair and recombination protein RAD54B"/>
    <property type="match status" value="1"/>
</dbReference>
<reference evidence="7 8" key="1">
    <citation type="submission" date="2019-09" db="EMBL/GenBank/DDBJ databases">
        <authorList>
            <person name="Brejova B."/>
        </authorList>
    </citation>
    <scope>NUCLEOTIDE SEQUENCE [LARGE SCALE GENOMIC DNA]</scope>
</reference>
<feature type="compositionally biased region" description="Acidic residues" evidence="4">
    <location>
        <begin position="984"/>
        <end position="1001"/>
    </location>
</feature>
<dbReference type="SMART" id="SM00487">
    <property type="entry name" value="DEXDc"/>
    <property type="match status" value="1"/>
</dbReference>
<dbReference type="Gene3D" id="3.40.50.300">
    <property type="entry name" value="P-loop containing nucleotide triphosphate hydrolases"/>
    <property type="match status" value="1"/>
</dbReference>
<dbReference type="EMBL" id="CABVLU010000003">
    <property type="protein sequence ID" value="VVT53281.1"/>
    <property type="molecule type" value="Genomic_DNA"/>
</dbReference>
<keyword evidence="2" id="KW-0378">Hydrolase</keyword>
<dbReference type="InterPro" id="IPR038718">
    <property type="entry name" value="SNF2-like_sf"/>
</dbReference>
<dbReference type="Pfam" id="PF00176">
    <property type="entry name" value="SNF2-rel_dom"/>
    <property type="match status" value="1"/>
</dbReference>
<feature type="compositionally biased region" description="Basic and acidic residues" evidence="4">
    <location>
        <begin position="778"/>
        <end position="787"/>
    </location>
</feature>
<evidence type="ECO:0000256" key="2">
    <source>
        <dbReference type="ARBA" id="ARBA00022801"/>
    </source>
</evidence>
<dbReference type="Proteomes" id="UP000398389">
    <property type="component" value="Unassembled WGS sequence"/>
</dbReference>
<evidence type="ECO:0000313" key="8">
    <source>
        <dbReference type="Proteomes" id="UP000398389"/>
    </source>
</evidence>
<dbReference type="GO" id="GO:0005524">
    <property type="term" value="F:ATP binding"/>
    <property type="evidence" value="ECO:0007669"/>
    <property type="project" value="InterPro"/>
</dbReference>
<feature type="compositionally biased region" description="Basic and acidic residues" evidence="4">
    <location>
        <begin position="974"/>
        <end position="983"/>
    </location>
</feature>
<keyword evidence="8" id="KW-1185">Reference proteome</keyword>
<feature type="compositionally biased region" description="Polar residues" evidence="4">
    <location>
        <begin position="52"/>
        <end position="65"/>
    </location>
</feature>
<feature type="region of interest" description="Disordered" evidence="4">
    <location>
        <begin position="958"/>
        <end position="1001"/>
    </location>
</feature>
<dbReference type="OrthoDB" id="413460at2759"/>
<evidence type="ECO:0000259" key="6">
    <source>
        <dbReference type="PROSITE" id="PS51194"/>
    </source>
</evidence>
<gene>
    <name evidence="7" type="ORF">SAPINGB_P003494</name>
</gene>
<feature type="domain" description="Helicase C-terminal" evidence="6">
    <location>
        <begin position="630"/>
        <end position="791"/>
    </location>
</feature>
<dbReference type="CDD" id="cd18793">
    <property type="entry name" value="SF2_C_SNF"/>
    <property type="match status" value="1"/>
</dbReference>
<dbReference type="PROSITE" id="PS51194">
    <property type="entry name" value="HELICASE_CTER"/>
    <property type="match status" value="1"/>
</dbReference>
<feature type="compositionally biased region" description="Acidic residues" evidence="4">
    <location>
        <begin position="887"/>
        <end position="898"/>
    </location>
</feature>
<protein>
    <recommendedName>
        <fullName evidence="9">DNA repair and recombination protein RAD54B</fullName>
    </recommendedName>
</protein>
<dbReference type="InterPro" id="IPR000330">
    <property type="entry name" value="SNF2_N"/>
</dbReference>
<dbReference type="InterPro" id="IPR001650">
    <property type="entry name" value="Helicase_C-like"/>
</dbReference>
<organism evidence="7 8">
    <name type="scientific">Magnusiomyces paraingens</name>
    <dbReference type="NCBI Taxonomy" id="2606893"/>
    <lineage>
        <taxon>Eukaryota</taxon>
        <taxon>Fungi</taxon>
        <taxon>Dikarya</taxon>
        <taxon>Ascomycota</taxon>
        <taxon>Saccharomycotina</taxon>
        <taxon>Dipodascomycetes</taxon>
        <taxon>Dipodascales</taxon>
        <taxon>Dipodascaceae</taxon>
        <taxon>Magnusiomyces</taxon>
    </lineage>
</organism>
<evidence type="ECO:0000256" key="3">
    <source>
        <dbReference type="ARBA" id="ARBA00022840"/>
    </source>
</evidence>
<name>A0A5E8BQI5_9ASCO</name>
<dbReference type="PANTHER" id="PTHR45629:SF7">
    <property type="entry name" value="DNA EXCISION REPAIR PROTEIN ERCC-6-RELATED"/>
    <property type="match status" value="1"/>
</dbReference>
<dbReference type="InterPro" id="IPR050496">
    <property type="entry name" value="SNF2_RAD54_helicase_repair"/>
</dbReference>
<dbReference type="InterPro" id="IPR049730">
    <property type="entry name" value="SNF2/RAD54-like_C"/>
</dbReference>
<feature type="region of interest" description="Disordered" evidence="4">
    <location>
        <begin position="778"/>
        <end position="807"/>
    </location>
</feature>
<evidence type="ECO:0000256" key="4">
    <source>
        <dbReference type="SAM" id="MobiDB-lite"/>
    </source>
</evidence>
<dbReference type="RefSeq" id="XP_031854103.1">
    <property type="nucleotide sequence ID" value="XM_031998212.1"/>
</dbReference>
<dbReference type="Gene3D" id="3.40.50.10810">
    <property type="entry name" value="Tandem AAA-ATPase domain"/>
    <property type="match status" value="1"/>
</dbReference>
<dbReference type="PANTHER" id="PTHR45629">
    <property type="entry name" value="SNF2/RAD54 FAMILY MEMBER"/>
    <property type="match status" value="1"/>
</dbReference>
<keyword evidence="3" id="KW-0067">ATP-binding</keyword>
<evidence type="ECO:0008006" key="9">
    <source>
        <dbReference type="Google" id="ProtNLM"/>
    </source>
</evidence>
<proteinExistence type="predicted"/>
<dbReference type="GO" id="GO:0000724">
    <property type="term" value="P:double-strand break repair via homologous recombination"/>
    <property type="evidence" value="ECO:0007669"/>
    <property type="project" value="TreeGrafter"/>
</dbReference>
<keyword evidence="1" id="KW-0547">Nucleotide-binding</keyword>
<feature type="compositionally biased region" description="Low complexity" evidence="4">
    <location>
        <begin position="959"/>
        <end position="973"/>
    </location>
</feature>
<dbReference type="SUPFAM" id="SSF52540">
    <property type="entry name" value="P-loop containing nucleoside triphosphate hydrolases"/>
    <property type="match status" value="2"/>
</dbReference>